<dbReference type="SUPFAM" id="SSF51126">
    <property type="entry name" value="Pectin lyase-like"/>
    <property type="match status" value="1"/>
</dbReference>
<dbReference type="InterPro" id="IPR006626">
    <property type="entry name" value="PbH1"/>
</dbReference>
<proteinExistence type="inferred from homology"/>
<dbReference type="Gene3D" id="2.160.20.10">
    <property type="entry name" value="Single-stranded right-handed beta-helix, Pectin lyase-like"/>
    <property type="match status" value="1"/>
</dbReference>
<dbReference type="PROSITE" id="PS00502">
    <property type="entry name" value="POLYGALACTURONASE"/>
    <property type="match status" value="1"/>
</dbReference>
<gene>
    <name evidence="11" type="ORF">LLUT_LOCUS17536</name>
</gene>
<organism evidence="11 12">
    <name type="scientific">Lupinus luteus</name>
    <name type="common">European yellow lupine</name>
    <dbReference type="NCBI Taxonomy" id="3873"/>
    <lineage>
        <taxon>Eukaryota</taxon>
        <taxon>Viridiplantae</taxon>
        <taxon>Streptophyta</taxon>
        <taxon>Embryophyta</taxon>
        <taxon>Tracheophyta</taxon>
        <taxon>Spermatophyta</taxon>
        <taxon>Magnoliopsida</taxon>
        <taxon>eudicotyledons</taxon>
        <taxon>Gunneridae</taxon>
        <taxon>Pentapetalae</taxon>
        <taxon>rosids</taxon>
        <taxon>fabids</taxon>
        <taxon>Fabales</taxon>
        <taxon>Fabaceae</taxon>
        <taxon>Papilionoideae</taxon>
        <taxon>50 kb inversion clade</taxon>
        <taxon>genistoids sensu lato</taxon>
        <taxon>core genistoids</taxon>
        <taxon>Genisteae</taxon>
        <taxon>Lupinus</taxon>
    </lineage>
</organism>
<sequence>MEVGFDSHDCWPCLHELQLFFAWAYGSRVCPERLLGWVQILQLFFACPHGSRVGPPRLLCMCGSFFLALSAWAYGSRVCHERLLGWVQILQLFFACPHGSRVGPPRLLYMCGSFFLALSAWAYGSRVAHGTLNINSLTLLSIHFSSLTPLTHFSRTSLAGKTLGTVDANEENIDKHQKCSSDSIHSNNLKAGNDDSSLVEHFIERLQKLEHDLENVRNEIAIIKKGIVFLSCSVIEASRDFETGRNLLQYTGADADAGAEAGPGEGEGAPIDNNVIAQASASAVVDAAGVKIFDVTKFGAVADGKNDSVDAFRAAWGAACKNSTNPAKVLIPKGIFLAGPILFAGPCTSPKPITVEVLGTLKASTDLSEYVSPQWFTFEGIDGLVVQGNGVFNGQGPVNWKFNDCKQTKNCAPLPANLRFDQVNNSIVKEITSLDSMYFHYHVHRCNNLTFTGITITAPGNSPNTDGMHISMSDKVSVLSTIIGTGDDCISIGHSSTNITIRDVTCGPGHGISVGSLGKRPEEASVDGVSVTNCTFIKTSNGARIKTWIGTKPGEAKNIVFEDLIMEDVQNPIIIDQSYGGKKKRAPSNSLWKISDVHFRKIRGSTVSNIAVSLQCSSMNPCDGVEVADVDLILHGPVGITALVSSCVNAKAIFGGKLNPPACAIL</sequence>
<dbReference type="InterPro" id="IPR000743">
    <property type="entry name" value="Glyco_hydro_28"/>
</dbReference>
<dbReference type="PANTHER" id="PTHR31375">
    <property type="match status" value="1"/>
</dbReference>
<comment type="caution">
    <text evidence="11">The sequence shown here is derived from an EMBL/GenBank/DDBJ whole genome shotgun (WGS) entry which is preliminary data.</text>
</comment>
<evidence type="ECO:0000256" key="4">
    <source>
        <dbReference type="ARBA" id="ARBA00022525"/>
    </source>
</evidence>
<keyword evidence="10" id="KW-0175">Coiled coil</keyword>
<keyword evidence="6 9" id="KW-0326">Glycosidase</keyword>
<evidence type="ECO:0000256" key="3">
    <source>
        <dbReference type="ARBA" id="ARBA00022512"/>
    </source>
</evidence>
<evidence type="ECO:0000256" key="5">
    <source>
        <dbReference type="ARBA" id="ARBA00022801"/>
    </source>
</evidence>
<dbReference type="SMART" id="SM00710">
    <property type="entry name" value="PbH1"/>
    <property type="match status" value="5"/>
</dbReference>
<dbReference type="Proteomes" id="UP001497480">
    <property type="component" value="Unassembled WGS sequence"/>
</dbReference>
<dbReference type="InterPro" id="IPR012334">
    <property type="entry name" value="Pectin_lyas_fold"/>
</dbReference>
<keyword evidence="3" id="KW-0134">Cell wall</keyword>
<evidence type="ECO:0000256" key="9">
    <source>
        <dbReference type="RuleBase" id="RU361169"/>
    </source>
</evidence>
<protein>
    <recommendedName>
        <fullName evidence="13">Exopolygalacturonase</fullName>
    </recommendedName>
</protein>
<dbReference type="InterPro" id="IPR011050">
    <property type="entry name" value="Pectin_lyase_fold/virulence"/>
</dbReference>
<reference evidence="11 12" key="1">
    <citation type="submission" date="2024-03" db="EMBL/GenBank/DDBJ databases">
        <authorList>
            <person name="Martinez-Hernandez J."/>
        </authorList>
    </citation>
    <scope>NUCLEOTIDE SEQUENCE [LARGE SCALE GENOMIC DNA]</scope>
</reference>
<keyword evidence="4" id="KW-0964">Secreted</keyword>
<evidence type="ECO:0000313" key="11">
    <source>
        <dbReference type="EMBL" id="CAL0316476.1"/>
    </source>
</evidence>
<dbReference type="FunFam" id="2.160.20.10:FF:000004">
    <property type="entry name" value="Pectin lyase-like superfamily protein"/>
    <property type="match status" value="1"/>
</dbReference>
<feature type="coiled-coil region" evidence="10">
    <location>
        <begin position="199"/>
        <end position="226"/>
    </location>
</feature>
<accession>A0AAV1X4B1</accession>
<evidence type="ECO:0000256" key="2">
    <source>
        <dbReference type="ARBA" id="ARBA00008834"/>
    </source>
</evidence>
<evidence type="ECO:0008006" key="13">
    <source>
        <dbReference type="Google" id="ProtNLM"/>
    </source>
</evidence>
<dbReference type="GO" id="GO:0005975">
    <property type="term" value="P:carbohydrate metabolic process"/>
    <property type="evidence" value="ECO:0007669"/>
    <property type="project" value="InterPro"/>
</dbReference>
<feature type="active site" evidence="8">
    <location>
        <position position="510"/>
    </location>
</feature>
<keyword evidence="5 9" id="KW-0378">Hydrolase</keyword>
<evidence type="ECO:0000313" key="12">
    <source>
        <dbReference type="Proteomes" id="UP001497480"/>
    </source>
</evidence>
<dbReference type="AlphaFoldDB" id="A0AAV1X4B1"/>
<dbReference type="EMBL" id="CAXHTB010000012">
    <property type="protein sequence ID" value="CAL0316476.1"/>
    <property type="molecule type" value="Genomic_DNA"/>
</dbReference>
<evidence type="ECO:0000256" key="10">
    <source>
        <dbReference type="SAM" id="Coils"/>
    </source>
</evidence>
<comment type="similarity">
    <text evidence="2 9">Belongs to the glycosyl hydrolase 28 family.</text>
</comment>
<evidence type="ECO:0000256" key="8">
    <source>
        <dbReference type="PROSITE-ProRule" id="PRU10052"/>
    </source>
</evidence>
<name>A0AAV1X4B1_LUPLU</name>
<dbReference type="GO" id="GO:0004650">
    <property type="term" value="F:polygalacturonase activity"/>
    <property type="evidence" value="ECO:0007669"/>
    <property type="project" value="InterPro"/>
</dbReference>
<evidence type="ECO:0000256" key="6">
    <source>
        <dbReference type="ARBA" id="ARBA00023295"/>
    </source>
</evidence>
<evidence type="ECO:0000256" key="1">
    <source>
        <dbReference type="ARBA" id="ARBA00004191"/>
    </source>
</evidence>
<keyword evidence="12" id="KW-1185">Reference proteome</keyword>
<dbReference type="Pfam" id="PF00295">
    <property type="entry name" value="Glyco_hydro_28"/>
    <property type="match status" value="1"/>
</dbReference>
<comment type="subcellular location">
    <subcellularLocation>
        <location evidence="1">Secreted</location>
        <location evidence="1">Cell wall</location>
    </subcellularLocation>
</comment>
<evidence type="ECO:0000256" key="7">
    <source>
        <dbReference type="ARBA" id="ARBA00023316"/>
    </source>
</evidence>
<dbReference type="GO" id="GO:0071555">
    <property type="term" value="P:cell wall organization"/>
    <property type="evidence" value="ECO:0007669"/>
    <property type="project" value="UniProtKB-KW"/>
</dbReference>
<keyword evidence="7" id="KW-0961">Cell wall biogenesis/degradation</keyword>